<dbReference type="InterPro" id="IPR050540">
    <property type="entry name" value="F-actin_Monoox_Mical"/>
</dbReference>
<dbReference type="InterPro" id="IPR001715">
    <property type="entry name" value="CH_dom"/>
</dbReference>
<feature type="compositionally biased region" description="Polar residues" evidence="1">
    <location>
        <begin position="56"/>
        <end position="65"/>
    </location>
</feature>
<evidence type="ECO:0000313" key="3">
    <source>
        <dbReference type="Proteomes" id="UP000695022"/>
    </source>
</evidence>
<dbReference type="InterPro" id="IPR036872">
    <property type="entry name" value="CH_dom_sf"/>
</dbReference>
<evidence type="ECO:0000256" key="1">
    <source>
        <dbReference type="SAM" id="MobiDB-lite"/>
    </source>
</evidence>
<sequence length="280" mass="30147">MSTSAVPTLSSSSSSMATTTTTTPPHAATMTQPGRDDTSDLSDIFINPPVLRQKQTDSSPRATASQQQQGAPQPPPPRSVLTQRNSYTEGVTNRAPRPSPVIASDVKLTTTIEKEGEKPAPSPGVGEKPRPISILATKQSSVRRNSNCSDNVDKKDPLTDPLTALVKEQGGGSKRNALLKWCQKITTSYAGVDITNFSSSWNDGLAFCAILHRYLSDKVPYSALTSQDKRKNFTLAFAAAESVGIAPALNINDMVAIERPHWQGVMDYVTAIYKHFEASS</sequence>
<dbReference type="PANTHER" id="PTHR23167">
    <property type="entry name" value="CALPONIN HOMOLOGY DOMAIN-CONTAINING PROTEIN DDB_G0272472-RELATED"/>
    <property type="match status" value="1"/>
</dbReference>
<feature type="domain" description="Calponin-homology (CH)" evidence="2">
    <location>
        <begin position="172"/>
        <end position="277"/>
    </location>
</feature>
<dbReference type="SMART" id="SM00033">
    <property type="entry name" value="CH"/>
    <property type="match status" value="1"/>
</dbReference>
<organism evidence="3 4">
    <name type="scientific">Priapulus caudatus</name>
    <name type="common">Priapulid worm</name>
    <dbReference type="NCBI Taxonomy" id="37621"/>
    <lineage>
        <taxon>Eukaryota</taxon>
        <taxon>Metazoa</taxon>
        <taxon>Ecdysozoa</taxon>
        <taxon>Scalidophora</taxon>
        <taxon>Priapulida</taxon>
        <taxon>Priapulimorpha</taxon>
        <taxon>Priapulimorphida</taxon>
        <taxon>Priapulidae</taxon>
        <taxon>Priapulus</taxon>
    </lineage>
</organism>
<proteinExistence type="predicted"/>
<gene>
    <name evidence="4" type="primary">LOC106815947</name>
</gene>
<protein>
    <submittedName>
        <fullName evidence="4">Cytospin-A-like</fullName>
    </submittedName>
</protein>
<dbReference type="GeneID" id="106815947"/>
<name>A0ABM1EUU9_PRICU</name>
<accession>A0ABM1EUU9</accession>
<dbReference type="Pfam" id="PF00307">
    <property type="entry name" value="CH"/>
    <property type="match status" value="1"/>
</dbReference>
<feature type="region of interest" description="Disordered" evidence="1">
    <location>
        <begin position="1"/>
        <end position="105"/>
    </location>
</feature>
<dbReference type="PANTHER" id="PTHR23167:SF69">
    <property type="entry name" value="FI18193P1"/>
    <property type="match status" value="1"/>
</dbReference>
<dbReference type="CDD" id="cd21199">
    <property type="entry name" value="CH_CYTS"/>
    <property type="match status" value="1"/>
</dbReference>
<dbReference type="RefSeq" id="XP_014675970.1">
    <property type="nucleotide sequence ID" value="XM_014820484.1"/>
</dbReference>
<dbReference type="Proteomes" id="UP000695022">
    <property type="component" value="Unplaced"/>
</dbReference>
<dbReference type="SUPFAM" id="SSF47576">
    <property type="entry name" value="Calponin-homology domain, CH-domain"/>
    <property type="match status" value="1"/>
</dbReference>
<dbReference type="PROSITE" id="PS50021">
    <property type="entry name" value="CH"/>
    <property type="match status" value="1"/>
</dbReference>
<feature type="compositionally biased region" description="Low complexity" evidence="1">
    <location>
        <begin position="1"/>
        <end position="31"/>
    </location>
</feature>
<feature type="compositionally biased region" description="Polar residues" evidence="1">
    <location>
        <begin position="80"/>
        <end position="91"/>
    </location>
</feature>
<keyword evidence="3" id="KW-1185">Reference proteome</keyword>
<dbReference type="Gene3D" id="1.10.418.10">
    <property type="entry name" value="Calponin-like domain"/>
    <property type="match status" value="1"/>
</dbReference>
<evidence type="ECO:0000259" key="2">
    <source>
        <dbReference type="PROSITE" id="PS50021"/>
    </source>
</evidence>
<reference evidence="4" key="1">
    <citation type="submission" date="2025-08" db="UniProtKB">
        <authorList>
            <consortium name="RefSeq"/>
        </authorList>
    </citation>
    <scope>IDENTIFICATION</scope>
</reference>
<evidence type="ECO:0000313" key="4">
    <source>
        <dbReference type="RefSeq" id="XP_014675970.1"/>
    </source>
</evidence>